<dbReference type="InterPro" id="IPR051083">
    <property type="entry name" value="GrpII_Intron_Splice-Mob/Def"/>
</dbReference>
<dbReference type="InterPro" id="IPR043502">
    <property type="entry name" value="DNA/RNA_pol_sf"/>
</dbReference>
<feature type="domain" description="Reverse transcriptase" evidence="2">
    <location>
        <begin position="416"/>
        <end position="681"/>
    </location>
</feature>
<dbReference type="InterPro" id="IPR054347">
    <property type="entry name" value="TOTE_primase"/>
</dbReference>
<dbReference type="Gene3D" id="3.30.70.270">
    <property type="match status" value="1"/>
</dbReference>
<dbReference type="SUPFAM" id="SSF56747">
    <property type="entry name" value="Prim-pol domain"/>
    <property type="match status" value="1"/>
</dbReference>
<protein>
    <recommendedName>
        <fullName evidence="2">Reverse transcriptase domain-containing protein</fullName>
    </recommendedName>
</protein>
<proteinExistence type="inferred from homology"/>
<evidence type="ECO:0000313" key="3">
    <source>
        <dbReference type="EMBL" id="BBT18709.1"/>
    </source>
</evidence>
<dbReference type="Pfam" id="PF00078">
    <property type="entry name" value="RVT_1"/>
    <property type="match status" value="1"/>
</dbReference>
<dbReference type="Proteomes" id="UP000515591">
    <property type="component" value="Chromosome"/>
</dbReference>
<accession>A0A6S5S2Z4</accession>
<evidence type="ECO:0000256" key="1">
    <source>
        <dbReference type="ARBA" id="ARBA00034120"/>
    </source>
</evidence>
<reference evidence="3 4" key="1">
    <citation type="submission" date="2019-12" db="EMBL/GenBank/DDBJ databases">
        <title>complete genome sequences of Pseudomonas otitidis str. WP8-S17-CRE-03 isolated from wastewater treatment plant effluent.</title>
        <authorList>
            <person name="Sekizuka T."/>
            <person name="Itokawa K."/>
            <person name="Yatsu K."/>
            <person name="Inamine Y."/>
            <person name="Kuroda M."/>
        </authorList>
    </citation>
    <scope>NUCLEOTIDE SEQUENCE [LARGE SCALE GENOMIC DNA]</scope>
    <source>
        <strain evidence="3 4">WP8-S17-CRE-03</strain>
    </source>
</reference>
<evidence type="ECO:0000259" key="2">
    <source>
        <dbReference type="PROSITE" id="PS50878"/>
    </source>
</evidence>
<sequence length="1779" mass="203466">MLNELAKLLHIFFATDQSYYAEQQADGTYRKKPGLVTPAFLEKNLRQAGSIAIYQKNSDTTVQWICFDFDILKANLEPSKIDAASSELKRCVSFFCTALEEMEIPYLLETSGNRGFHVWITFKEKISYRIGYDIQQALLEHIDLCFNKEFIAIDLFPSSSTPTDGVGLGVKIPLSKHRKSGKYSQILESPDEIDSYTPTTELDENLVHKHITILRSHSSTSKSDIENSLGIFFDLSHDETLYPTRIKSIKTQNNGFSIEDLITHWSNHPPLNLLKSRIFEDHQLNNDERKLLVGIFGNLTCKNIKNINTLILISIFSQTKNYNPERTKKSIKALSSFYFPSQEQIEKTTGLKFTNTLTTEELLEACIPKYAGHEDATFELSEKDIAIARTAELNYLFLNDEAQSRTVINDLSSCDNEELLTYAKNLLINPKAAQHYKHTRNEGAKKRTLITLKAPERILTSCILKQLIYFLDIQPNQNSHGYKPNKGFSGGHIFQPWLYLWIKFVSNISNSIEDPNNADYYIVKTDIKSFYDKIPHDNLKRLLLGGMNSRIDIRRNQLSGAAEEQYKLFISTLFEITKTITNSNIGLPQGPAYARYLAELYLDNIDNDFDSRIKNGELYLYQRYVDDIFFISPSEQAANDLLKKLTQELELLGLTINTEKTTVTKIRNFSEDFKTYRSQSKYAVDRVSKNFADATETQQNLAINEFMTLVQSDSCEDDLAFIFSHLNGVPELDEWKNEKVIPTINSGIGRGTLYRHLFNFVLDNRKNWKALEEIGTLTELQSEVLTSAFINALDTNKVNARELNSLFESIQEKLSHSEMVVEHLTYLATTYCTNIDIKKLAPRLIINCLSSAPAPENLVIPSPTVAHLNTALNDIKSLSEFTRAMYPICASSNLTKADLNSLASIFYAKLSSDESKNKLSISESPEINTSATASKFYYLLCLFSASNKNSSPDLLKSMWKYCAHIYNLHDTESTSHTSPNWFKKIDDIEIDEAKAHLIISAIVDGNIFRGLEDNKKVFERFHNLLLLFITFKNNRLYDENISAALETLKDKALFYSWLIDRKNVSLFPSSITWFEKNVVENNSIILKKDNTILFRKPTPDFHESSTPSNEHNGYSEIVEAYDSTLLRSLDDLLGELTVKERLQKLISIINYYNNTDVLPNIYCNERILDQDTLLPFSNELTRSAHLIFENHNGDVNSFTNNQKNFISCFFETGISGRYGEQFKFINEKYIANLDNDIDTLEFLKKISIQLEEIENTESRFYFDVSASAALHLSMSEMDPIRRIERFVTQYHKFNPSAEDRHIYGIDEHIRLSEETPLDVLDAVEISVKAIPEKSVLSLALYLDKDIAHYKAILQKLADRRDTDAPTLDLRKFRRAYHKILQTIGAININGINHKFSEVKLFNVIGNNLQTFEASHTIILNTSEHVYYFQEESTVYVIALQSSISKIYRSIEQRASTFSHDGMLIASYPDSSFDRDEIVSLEKFHLAKDVISIHRDISKHDAEQLLLNWLKFLPRKFHRPIVILLSAHAVMHKEEIRNFLSKVKILLETKDCNPFVIKRISDFNGTHRILYKEGDIGRNVDSLSPINIDAEAKRATIITDNIITGSQITSALQYYATGIGYKKSANYFELTSEEMNNLQARLKKLEHLDICTVLYTQKAIEHITQACKNFLNNGIEVNIIQGRDIGDDALFGTTQKIGESDKSSIRELFNDSEAMQTLNSHLNTPSTSRYATAFSIDDINKINLVTRFQSLPKKCFSFLCLGLKHDATCYPLVRVRERNE</sequence>
<dbReference type="PANTHER" id="PTHR34047:SF8">
    <property type="entry name" value="PROTEIN YKFC"/>
    <property type="match status" value="1"/>
</dbReference>
<dbReference type="SUPFAM" id="SSF56672">
    <property type="entry name" value="DNA/RNA polymerases"/>
    <property type="match status" value="1"/>
</dbReference>
<dbReference type="Pfam" id="PF22548">
    <property type="entry name" value="AEP-TOTE"/>
    <property type="match status" value="1"/>
</dbReference>
<dbReference type="PROSITE" id="PS50878">
    <property type="entry name" value="RT_POL"/>
    <property type="match status" value="1"/>
</dbReference>
<dbReference type="InterPro" id="IPR000477">
    <property type="entry name" value="RT_dom"/>
</dbReference>
<dbReference type="CDD" id="cd01646">
    <property type="entry name" value="RT_Bac_retron_I"/>
    <property type="match status" value="1"/>
</dbReference>
<comment type="similarity">
    <text evidence="1">Belongs to the bacterial reverse transcriptase family.</text>
</comment>
<dbReference type="InterPro" id="IPR043128">
    <property type="entry name" value="Rev_trsase/Diguanyl_cyclase"/>
</dbReference>
<gene>
    <name evidence="3" type="ORF">WP8S17C03_47580</name>
</gene>
<organism evidence="3 4">
    <name type="scientific">Metapseudomonas otitidis</name>
    <dbReference type="NCBI Taxonomy" id="319939"/>
    <lineage>
        <taxon>Bacteria</taxon>
        <taxon>Pseudomonadati</taxon>
        <taxon>Pseudomonadota</taxon>
        <taxon>Gammaproteobacteria</taxon>
        <taxon>Pseudomonadales</taxon>
        <taxon>Pseudomonadaceae</taxon>
        <taxon>Metapseudomonas</taxon>
    </lineage>
</organism>
<evidence type="ECO:0000313" key="4">
    <source>
        <dbReference type="Proteomes" id="UP000515591"/>
    </source>
</evidence>
<dbReference type="RefSeq" id="WP_182850965.1">
    <property type="nucleotide sequence ID" value="NZ_AP022213.1"/>
</dbReference>
<name>A0A6S5S2Z4_9GAMM</name>
<dbReference type="PANTHER" id="PTHR34047">
    <property type="entry name" value="NUCLEAR INTRON MATURASE 1, MITOCHONDRIAL-RELATED"/>
    <property type="match status" value="1"/>
</dbReference>
<dbReference type="EMBL" id="AP022213">
    <property type="protein sequence ID" value="BBT18709.1"/>
    <property type="molecule type" value="Genomic_DNA"/>
</dbReference>